<dbReference type="AlphaFoldDB" id="A0A2T4AL84"/>
<keyword evidence="3" id="KW-1185">Reference proteome</keyword>
<feature type="domain" description="DUF6546" evidence="1">
    <location>
        <begin position="268"/>
        <end position="472"/>
    </location>
</feature>
<evidence type="ECO:0000259" key="1">
    <source>
        <dbReference type="Pfam" id="PF20183"/>
    </source>
</evidence>
<dbReference type="GeneID" id="36620285"/>
<organism evidence="2 3">
    <name type="scientific">Trichoderma harzianum CBS 226.95</name>
    <dbReference type="NCBI Taxonomy" id="983964"/>
    <lineage>
        <taxon>Eukaryota</taxon>
        <taxon>Fungi</taxon>
        <taxon>Dikarya</taxon>
        <taxon>Ascomycota</taxon>
        <taxon>Pezizomycotina</taxon>
        <taxon>Sordariomycetes</taxon>
        <taxon>Hypocreomycetidae</taxon>
        <taxon>Hypocreales</taxon>
        <taxon>Hypocreaceae</taxon>
        <taxon>Trichoderma</taxon>
    </lineage>
</organism>
<proteinExistence type="predicted"/>
<reference evidence="2 3" key="1">
    <citation type="submission" date="2016-07" db="EMBL/GenBank/DDBJ databases">
        <title>Multiple horizontal gene transfer events from other fungi enriched the ability of initially mycotrophic Trichoderma (Ascomycota) to feed on dead plant biomass.</title>
        <authorList>
            <consortium name="DOE Joint Genome Institute"/>
            <person name="Aerts A."/>
            <person name="Atanasova L."/>
            <person name="Chenthamara K."/>
            <person name="Zhang J."/>
            <person name="Grujic M."/>
            <person name="Henrissat B."/>
            <person name="Kuo A."/>
            <person name="Salamov A."/>
            <person name="Lipzen A."/>
            <person name="Labutti K."/>
            <person name="Barry K."/>
            <person name="Miao Y."/>
            <person name="Rahimi M.J."/>
            <person name="Shen Q."/>
            <person name="Grigoriev I.V."/>
            <person name="Kubicek C.P."/>
            <person name="Druzhinina I.S."/>
        </authorList>
    </citation>
    <scope>NUCLEOTIDE SEQUENCE [LARGE SCALE GENOMIC DNA]</scope>
    <source>
        <strain evidence="2 3">CBS 226.95</strain>
    </source>
</reference>
<gene>
    <name evidence="2" type="ORF">M431DRAFT_109701</name>
</gene>
<dbReference type="InterPro" id="IPR046676">
    <property type="entry name" value="DUF6546"/>
</dbReference>
<protein>
    <recommendedName>
        <fullName evidence="1">DUF6546 domain-containing protein</fullName>
    </recommendedName>
</protein>
<dbReference type="Proteomes" id="UP000241690">
    <property type="component" value="Unassembled WGS sequence"/>
</dbReference>
<sequence length="488" mass="56965">MRLRSWRPPWDYLPAEIRIMILEKLASQKYPGWASLASVCREWQCVLEKLNFHKISLQVSCLDDFALLSPQTRKLVHHIYFRVELPRYSYRCCCKHRSRLTDVSPIVTDAISKLFSILSSWEPAGNLALELNAYSPSDCEHWFKNIHLSSDNVDHEGDATPTAGTGTLGSDPQHGWFDGQPFQPPQRHAIQRLFKPINLKLRVSSPKVEAVTRLIIRRQLRRCIDVKSFACMFRKLNHLEQISYEPWKPWDGWRISENQAYAFGMRCLPDTVNTLVIFEDSYRFYNRFPPRWPSWLQSFLQSTDPGEEIDAGFVSKSLQLQHLSISFMVNAEAFFQKCQSDWTWPRLQSLALTSKLLRHEAEHRDPITNLLLRAGVLAQQMPMIHTFVLWNCEKAHACAFIYRVERGTASITWRGTWKLKLRSRVVKAWQVVASKRRMHRSELQVKQDDIKAAINCPGDAIYHLKLPCQVIEPASLWQIRREGHTIWW</sequence>
<dbReference type="EMBL" id="KZ679677">
    <property type="protein sequence ID" value="PTB57850.1"/>
    <property type="molecule type" value="Genomic_DNA"/>
</dbReference>
<evidence type="ECO:0000313" key="3">
    <source>
        <dbReference type="Proteomes" id="UP000241690"/>
    </source>
</evidence>
<evidence type="ECO:0000313" key="2">
    <source>
        <dbReference type="EMBL" id="PTB57850.1"/>
    </source>
</evidence>
<dbReference type="Pfam" id="PF20183">
    <property type="entry name" value="DUF6546"/>
    <property type="match status" value="1"/>
</dbReference>
<accession>A0A2T4AL84</accession>
<name>A0A2T4AL84_TRIHA</name>
<dbReference type="RefSeq" id="XP_024777527.1">
    <property type="nucleotide sequence ID" value="XM_024911726.1"/>
</dbReference>